<dbReference type="GeneID" id="85351859"/>
<keyword evidence="2" id="KW-1185">Reference proteome</keyword>
<proteinExistence type="predicted"/>
<sequence>MCCYGRCHDLQTKCKSRYHLWEEALSEKQMDLLCGVYRVYRDASGSTSFTQDLSWFPRERSFRNSGLDLGHWSADAEDWYQRRVQLYLSGDSKGRCLNQAEWKRSIRLWRSTIRTYKGMEQVSRGLIKRHIASPID</sequence>
<dbReference type="EMBL" id="JAUEPS010000207">
    <property type="protein sequence ID" value="KAK0433829.1"/>
    <property type="molecule type" value="Genomic_DNA"/>
</dbReference>
<evidence type="ECO:0000313" key="2">
    <source>
        <dbReference type="Proteomes" id="UP001175211"/>
    </source>
</evidence>
<name>A0AA39J1L6_ARMTA</name>
<gene>
    <name evidence="1" type="ORF">EV420DRAFT_1282968</name>
</gene>
<protein>
    <submittedName>
        <fullName evidence="1">Uncharacterized protein</fullName>
    </submittedName>
</protein>
<dbReference type="RefSeq" id="XP_060321579.1">
    <property type="nucleotide sequence ID" value="XM_060468311.1"/>
</dbReference>
<accession>A0AA39J1L6</accession>
<reference evidence="1" key="1">
    <citation type="submission" date="2023-06" db="EMBL/GenBank/DDBJ databases">
        <authorList>
            <consortium name="Lawrence Berkeley National Laboratory"/>
            <person name="Ahrendt S."/>
            <person name="Sahu N."/>
            <person name="Indic B."/>
            <person name="Wong-Bajracharya J."/>
            <person name="Merenyi Z."/>
            <person name="Ke H.-M."/>
            <person name="Monk M."/>
            <person name="Kocsube S."/>
            <person name="Drula E."/>
            <person name="Lipzen A."/>
            <person name="Balint B."/>
            <person name="Henrissat B."/>
            <person name="Andreopoulos B."/>
            <person name="Martin F.M."/>
            <person name="Harder C.B."/>
            <person name="Rigling D."/>
            <person name="Ford K.L."/>
            <person name="Foster G.D."/>
            <person name="Pangilinan J."/>
            <person name="Papanicolaou A."/>
            <person name="Barry K."/>
            <person name="LaButti K."/>
            <person name="Viragh M."/>
            <person name="Koriabine M."/>
            <person name="Yan M."/>
            <person name="Riley R."/>
            <person name="Champramary S."/>
            <person name="Plett K.L."/>
            <person name="Tsai I.J."/>
            <person name="Slot J."/>
            <person name="Sipos G."/>
            <person name="Plett J."/>
            <person name="Nagy L.G."/>
            <person name="Grigoriev I.V."/>
        </authorList>
    </citation>
    <scope>NUCLEOTIDE SEQUENCE</scope>
    <source>
        <strain evidence="1">CCBAS 213</strain>
    </source>
</reference>
<comment type="caution">
    <text evidence="1">The sequence shown here is derived from an EMBL/GenBank/DDBJ whole genome shotgun (WGS) entry which is preliminary data.</text>
</comment>
<dbReference type="Proteomes" id="UP001175211">
    <property type="component" value="Unassembled WGS sequence"/>
</dbReference>
<organism evidence="1 2">
    <name type="scientific">Armillaria tabescens</name>
    <name type="common">Ringless honey mushroom</name>
    <name type="synonym">Agaricus tabescens</name>
    <dbReference type="NCBI Taxonomy" id="1929756"/>
    <lineage>
        <taxon>Eukaryota</taxon>
        <taxon>Fungi</taxon>
        <taxon>Dikarya</taxon>
        <taxon>Basidiomycota</taxon>
        <taxon>Agaricomycotina</taxon>
        <taxon>Agaricomycetes</taxon>
        <taxon>Agaricomycetidae</taxon>
        <taxon>Agaricales</taxon>
        <taxon>Marasmiineae</taxon>
        <taxon>Physalacriaceae</taxon>
        <taxon>Desarmillaria</taxon>
    </lineage>
</organism>
<dbReference type="AlphaFoldDB" id="A0AA39J1L6"/>
<evidence type="ECO:0000313" key="1">
    <source>
        <dbReference type="EMBL" id="KAK0433829.1"/>
    </source>
</evidence>